<reference evidence="1 2" key="1">
    <citation type="journal article" date="2015" name="Nat. Commun.">
        <title>Outbred genome sequencing and CRISPR/Cas9 gene editing in butterflies.</title>
        <authorList>
            <person name="Li X."/>
            <person name="Fan D."/>
            <person name="Zhang W."/>
            <person name="Liu G."/>
            <person name="Zhang L."/>
            <person name="Zhao L."/>
            <person name="Fang X."/>
            <person name="Chen L."/>
            <person name="Dong Y."/>
            <person name="Chen Y."/>
            <person name="Ding Y."/>
            <person name="Zhao R."/>
            <person name="Feng M."/>
            <person name="Zhu Y."/>
            <person name="Feng Y."/>
            <person name="Jiang X."/>
            <person name="Zhu D."/>
            <person name="Xiang H."/>
            <person name="Feng X."/>
            <person name="Li S."/>
            <person name="Wang J."/>
            <person name="Zhang G."/>
            <person name="Kronforst M.R."/>
            <person name="Wang W."/>
        </authorList>
    </citation>
    <scope>NUCLEOTIDE SEQUENCE [LARGE SCALE GENOMIC DNA]</scope>
    <source>
        <strain evidence="1">Ya'a_city_454_Px</strain>
        <tissue evidence="1">Whole body</tissue>
    </source>
</reference>
<dbReference type="EMBL" id="KQ459601">
    <property type="protein sequence ID" value="KPI93917.1"/>
    <property type="molecule type" value="Genomic_DNA"/>
</dbReference>
<proteinExistence type="predicted"/>
<dbReference type="Proteomes" id="UP000053268">
    <property type="component" value="Unassembled WGS sequence"/>
</dbReference>
<evidence type="ECO:0000313" key="1">
    <source>
        <dbReference type="EMBL" id="KPI93917.1"/>
    </source>
</evidence>
<protein>
    <submittedName>
        <fullName evidence="1">Uncharacterized protein</fullName>
    </submittedName>
</protein>
<accession>A0A194PKR2</accession>
<evidence type="ECO:0000313" key="2">
    <source>
        <dbReference type="Proteomes" id="UP000053268"/>
    </source>
</evidence>
<dbReference type="AlphaFoldDB" id="A0A194PKR2"/>
<organism evidence="1 2">
    <name type="scientific">Papilio xuthus</name>
    <name type="common">Asian swallowtail butterfly</name>
    <dbReference type="NCBI Taxonomy" id="66420"/>
    <lineage>
        <taxon>Eukaryota</taxon>
        <taxon>Metazoa</taxon>
        <taxon>Ecdysozoa</taxon>
        <taxon>Arthropoda</taxon>
        <taxon>Hexapoda</taxon>
        <taxon>Insecta</taxon>
        <taxon>Pterygota</taxon>
        <taxon>Neoptera</taxon>
        <taxon>Endopterygota</taxon>
        <taxon>Lepidoptera</taxon>
        <taxon>Glossata</taxon>
        <taxon>Ditrysia</taxon>
        <taxon>Papilionoidea</taxon>
        <taxon>Papilionidae</taxon>
        <taxon>Papilioninae</taxon>
        <taxon>Papilio</taxon>
    </lineage>
</organism>
<sequence>MYKSETLNNGRACIVRPLCNGVPHIPYNDAAAAASPMLHCRDRRDLIYSLRASPHSRCLLGLESARQSTAPFSHTCAKTCFIYVVSNLL</sequence>
<keyword evidence="2" id="KW-1185">Reference proteome</keyword>
<name>A0A194PKR2_PAPXU</name>
<gene>
    <name evidence="1" type="ORF">RR46_13082</name>
</gene>